<dbReference type="GO" id="GO:0032259">
    <property type="term" value="P:methylation"/>
    <property type="evidence" value="ECO:0007669"/>
    <property type="project" value="UniProtKB-KW"/>
</dbReference>
<dbReference type="SUPFAM" id="SSF53335">
    <property type="entry name" value="S-adenosyl-L-methionine-dependent methyltransferases"/>
    <property type="match status" value="1"/>
</dbReference>
<evidence type="ECO:0000313" key="4">
    <source>
        <dbReference type="EMBL" id="KRN82795.1"/>
    </source>
</evidence>
<keyword evidence="1 4" id="KW-0489">Methyltransferase</keyword>
<organism evidence="4 5">
    <name type="scientific">Pediococcus ethanolidurans</name>
    <dbReference type="NCBI Taxonomy" id="319653"/>
    <lineage>
        <taxon>Bacteria</taxon>
        <taxon>Bacillati</taxon>
        <taxon>Bacillota</taxon>
        <taxon>Bacilli</taxon>
        <taxon>Lactobacillales</taxon>
        <taxon>Lactobacillaceae</taxon>
        <taxon>Pediococcus</taxon>
    </lineage>
</organism>
<protein>
    <submittedName>
        <fullName evidence="4">16S RNA methylase</fullName>
    </submittedName>
</protein>
<dbReference type="InterPro" id="IPR007848">
    <property type="entry name" value="Small_mtfrase_dom"/>
</dbReference>
<evidence type="ECO:0000259" key="3">
    <source>
        <dbReference type="Pfam" id="PF05175"/>
    </source>
</evidence>
<dbReference type="EMBL" id="JQBY01000007">
    <property type="protein sequence ID" value="KRN82795.1"/>
    <property type="molecule type" value="Genomic_DNA"/>
</dbReference>
<sequence>METIKKEKNMTDYYYTQNPKVLHEKKQWQFTLLKQNLTFNSDNGVFSKNTIDFGTRTLLEALDLNEITGNVLDVGCGYGPMGLAIAKALPAVHVDLVDVNLRALALCKENAEQNNITNVAIWESDTYDKVEKTDYQTIVSNPPVRAGKAIVTKILFDAKKYLQIDGMLIIVLQKKQGAPSAKKTMKQVFGNAEIIHKQKGYYIIKSVKESQ</sequence>
<dbReference type="STRING" id="319653.SAMN04487973_10682"/>
<dbReference type="PANTHER" id="PTHR47816">
    <property type="entry name" value="RIBOSOMAL RNA SMALL SUBUNIT METHYLTRANSFERASE C"/>
    <property type="match status" value="1"/>
</dbReference>
<dbReference type="Proteomes" id="UP000051749">
    <property type="component" value="Unassembled WGS sequence"/>
</dbReference>
<evidence type="ECO:0000256" key="2">
    <source>
        <dbReference type="ARBA" id="ARBA00022679"/>
    </source>
</evidence>
<proteinExistence type="predicted"/>
<dbReference type="GO" id="GO:0008757">
    <property type="term" value="F:S-adenosylmethionine-dependent methyltransferase activity"/>
    <property type="evidence" value="ECO:0007669"/>
    <property type="project" value="InterPro"/>
</dbReference>
<dbReference type="PANTHER" id="PTHR47816:SF4">
    <property type="entry name" value="RIBOSOMAL RNA SMALL SUBUNIT METHYLTRANSFERASE C"/>
    <property type="match status" value="1"/>
</dbReference>
<dbReference type="InterPro" id="IPR046977">
    <property type="entry name" value="RsmC/RlmG"/>
</dbReference>
<name>A0A0R2K0A9_9LACO</name>
<gene>
    <name evidence="4" type="ORF">IV87_GL001972</name>
</gene>
<feature type="domain" description="Methyltransferase small" evidence="3">
    <location>
        <begin position="36"/>
        <end position="205"/>
    </location>
</feature>
<dbReference type="Gene3D" id="3.40.50.150">
    <property type="entry name" value="Vaccinia Virus protein VP39"/>
    <property type="match status" value="1"/>
</dbReference>
<evidence type="ECO:0000256" key="1">
    <source>
        <dbReference type="ARBA" id="ARBA00022603"/>
    </source>
</evidence>
<reference evidence="4 5" key="1">
    <citation type="journal article" date="2015" name="Genome Announc.">
        <title>Expanding the biotechnology potential of lactobacilli through comparative genomics of 213 strains and associated genera.</title>
        <authorList>
            <person name="Sun Z."/>
            <person name="Harris H.M."/>
            <person name="McCann A."/>
            <person name="Guo C."/>
            <person name="Argimon S."/>
            <person name="Zhang W."/>
            <person name="Yang X."/>
            <person name="Jeffery I.B."/>
            <person name="Cooney J.C."/>
            <person name="Kagawa T.F."/>
            <person name="Liu W."/>
            <person name="Song Y."/>
            <person name="Salvetti E."/>
            <person name="Wrobel A."/>
            <person name="Rasinkangas P."/>
            <person name="Parkhill J."/>
            <person name="Rea M.C."/>
            <person name="O'Sullivan O."/>
            <person name="Ritari J."/>
            <person name="Douillard F.P."/>
            <person name="Paul Ross R."/>
            <person name="Yang R."/>
            <person name="Briner A.E."/>
            <person name="Felis G.E."/>
            <person name="de Vos W.M."/>
            <person name="Barrangou R."/>
            <person name="Klaenhammer T.R."/>
            <person name="Caufield P.W."/>
            <person name="Cui Y."/>
            <person name="Zhang H."/>
            <person name="O'Toole P.W."/>
        </authorList>
    </citation>
    <scope>NUCLEOTIDE SEQUENCE [LARGE SCALE GENOMIC DNA]</scope>
    <source>
        <strain evidence="4 5">DSM 22301</strain>
    </source>
</reference>
<dbReference type="Pfam" id="PF05175">
    <property type="entry name" value="MTS"/>
    <property type="match status" value="1"/>
</dbReference>
<evidence type="ECO:0000313" key="5">
    <source>
        <dbReference type="Proteomes" id="UP000051749"/>
    </source>
</evidence>
<keyword evidence="2" id="KW-0808">Transferase</keyword>
<dbReference type="InterPro" id="IPR029063">
    <property type="entry name" value="SAM-dependent_MTases_sf"/>
</dbReference>
<dbReference type="PATRIC" id="fig|319653.3.peg.2010"/>
<comment type="caution">
    <text evidence="4">The sequence shown here is derived from an EMBL/GenBank/DDBJ whole genome shotgun (WGS) entry which is preliminary data.</text>
</comment>
<dbReference type="AlphaFoldDB" id="A0A0R2K0A9"/>
<accession>A0A0R2K0A9</accession>
<dbReference type="CDD" id="cd02440">
    <property type="entry name" value="AdoMet_MTases"/>
    <property type="match status" value="1"/>
</dbReference>